<gene>
    <name evidence="2" type="ORF">LR394_05470</name>
</gene>
<dbReference type="InterPro" id="IPR000182">
    <property type="entry name" value="GNAT_dom"/>
</dbReference>
<evidence type="ECO:0000313" key="2">
    <source>
        <dbReference type="EMBL" id="MCD5310337.1"/>
    </source>
</evidence>
<name>A0A9X1N8A8_9ACTN</name>
<evidence type="ECO:0000313" key="3">
    <source>
        <dbReference type="Proteomes" id="UP001138997"/>
    </source>
</evidence>
<feature type="domain" description="N-acetyltransferase" evidence="1">
    <location>
        <begin position="117"/>
        <end position="263"/>
    </location>
</feature>
<dbReference type="AlphaFoldDB" id="A0A9X1N8A8"/>
<dbReference type="InterPro" id="IPR016181">
    <property type="entry name" value="Acyl_CoA_acyltransferase"/>
</dbReference>
<dbReference type="EMBL" id="JAJOMB010000002">
    <property type="protein sequence ID" value="MCD5310337.1"/>
    <property type="molecule type" value="Genomic_DNA"/>
</dbReference>
<protein>
    <submittedName>
        <fullName evidence="2">GNAT family N-acetyltransferase</fullName>
    </submittedName>
</protein>
<sequence>MRIASLGFRTDLMVRGLGGSQISDRGSHLVVRTPANPVYWWGNFLLLRERPGVGDWPGWVAEFTREFPAAEHLALGLDSGDGNVEDTAGLEALSMDVLVDTVLTADSLRPPTSQPAAEIRPLLSDADWAQIARLRMSLTEGPPDPHLSQFADVKTRESRSIAEAGHGAWFGAFVDGELVCGAGLFSDGSGLARFQNVETHPSFRRRGLANALVHQLGTWGLAQLSASRLVVVADPGYHAIDMYRNLGFEDAEHQVLLQRPPSA</sequence>
<comment type="caution">
    <text evidence="2">The sequence shown here is derived from an EMBL/GenBank/DDBJ whole genome shotgun (WGS) entry which is preliminary data.</text>
</comment>
<organism evidence="2 3">
    <name type="scientific">Kineosporia babensis</name>
    <dbReference type="NCBI Taxonomy" id="499548"/>
    <lineage>
        <taxon>Bacteria</taxon>
        <taxon>Bacillati</taxon>
        <taxon>Actinomycetota</taxon>
        <taxon>Actinomycetes</taxon>
        <taxon>Kineosporiales</taxon>
        <taxon>Kineosporiaceae</taxon>
        <taxon>Kineosporia</taxon>
    </lineage>
</organism>
<dbReference type="PROSITE" id="PS51186">
    <property type="entry name" value="GNAT"/>
    <property type="match status" value="1"/>
</dbReference>
<dbReference type="GO" id="GO:0016747">
    <property type="term" value="F:acyltransferase activity, transferring groups other than amino-acyl groups"/>
    <property type="evidence" value="ECO:0007669"/>
    <property type="project" value="InterPro"/>
</dbReference>
<dbReference type="SUPFAM" id="SSF55729">
    <property type="entry name" value="Acyl-CoA N-acyltransferases (Nat)"/>
    <property type="match status" value="1"/>
</dbReference>
<dbReference type="Pfam" id="PF00583">
    <property type="entry name" value="Acetyltransf_1"/>
    <property type="match status" value="1"/>
</dbReference>
<dbReference type="Proteomes" id="UP001138997">
    <property type="component" value="Unassembled WGS sequence"/>
</dbReference>
<accession>A0A9X1N8A8</accession>
<keyword evidence="3" id="KW-1185">Reference proteome</keyword>
<proteinExistence type="predicted"/>
<reference evidence="2" key="1">
    <citation type="submission" date="2021-11" db="EMBL/GenBank/DDBJ databases">
        <title>Streptomyces corallinus and Kineosporia corallina sp. nov., two new coral-derived marine actinobacteria.</title>
        <authorList>
            <person name="Buangrab K."/>
            <person name="Sutthacheep M."/>
            <person name="Yeemin T."/>
            <person name="Harunari E."/>
            <person name="Igarashi Y."/>
            <person name="Sripreechasak P."/>
            <person name="Kanchanasin P."/>
            <person name="Tanasupawat S."/>
            <person name="Phongsopitanun W."/>
        </authorList>
    </citation>
    <scope>NUCLEOTIDE SEQUENCE</scope>
    <source>
        <strain evidence="2">JCM 31032</strain>
    </source>
</reference>
<dbReference type="CDD" id="cd04301">
    <property type="entry name" value="NAT_SF"/>
    <property type="match status" value="1"/>
</dbReference>
<dbReference type="RefSeq" id="WP_231439262.1">
    <property type="nucleotide sequence ID" value="NZ_JAJOMB010000002.1"/>
</dbReference>
<dbReference type="Gene3D" id="3.40.630.30">
    <property type="match status" value="1"/>
</dbReference>
<evidence type="ECO:0000259" key="1">
    <source>
        <dbReference type="PROSITE" id="PS51186"/>
    </source>
</evidence>